<evidence type="ECO:0000256" key="3">
    <source>
        <dbReference type="ARBA" id="ARBA00022525"/>
    </source>
</evidence>
<proteinExistence type="inferred from homology"/>
<dbReference type="GO" id="GO:0052689">
    <property type="term" value="F:carboxylic ester hydrolase activity"/>
    <property type="evidence" value="ECO:0007669"/>
    <property type="project" value="UniProtKB-KW"/>
</dbReference>
<dbReference type="GeneID" id="4396225"/>
<gene>
    <name evidence="10" type="ORF">CHGG_10707</name>
</gene>
<dbReference type="PANTHER" id="PTHR43037:SF3">
    <property type="entry name" value="FERULOYL ESTERASE B"/>
    <property type="match status" value="1"/>
</dbReference>
<dbReference type="GO" id="GO:0005576">
    <property type="term" value="C:extracellular region"/>
    <property type="evidence" value="ECO:0007669"/>
    <property type="project" value="UniProtKB-SubCell"/>
</dbReference>
<dbReference type="RefSeq" id="XP_001228634.1">
    <property type="nucleotide sequence ID" value="XM_001228633.1"/>
</dbReference>
<evidence type="ECO:0000256" key="2">
    <source>
        <dbReference type="ARBA" id="ARBA00022487"/>
    </source>
</evidence>
<evidence type="ECO:0000256" key="8">
    <source>
        <dbReference type="ARBA" id="ARBA00023326"/>
    </source>
</evidence>
<dbReference type="eggNOG" id="ENOG502QTDU">
    <property type="taxonomic scope" value="Eukaryota"/>
</dbReference>
<evidence type="ECO:0000256" key="5">
    <source>
        <dbReference type="ARBA" id="ARBA00022801"/>
    </source>
</evidence>
<evidence type="ECO:0000256" key="9">
    <source>
        <dbReference type="RuleBase" id="RU367147"/>
    </source>
</evidence>
<evidence type="ECO:0000256" key="6">
    <source>
        <dbReference type="ARBA" id="ARBA00023180"/>
    </source>
</evidence>
<organism evidence="10 11">
    <name type="scientific">Chaetomium globosum (strain ATCC 6205 / CBS 148.51 / DSM 1962 / NBRC 6347 / NRRL 1970)</name>
    <name type="common">Soil fungus</name>
    <dbReference type="NCBI Taxonomy" id="306901"/>
    <lineage>
        <taxon>Eukaryota</taxon>
        <taxon>Fungi</taxon>
        <taxon>Dikarya</taxon>
        <taxon>Ascomycota</taxon>
        <taxon>Pezizomycotina</taxon>
        <taxon>Sordariomycetes</taxon>
        <taxon>Sordariomycetidae</taxon>
        <taxon>Sordariales</taxon>
        <taxon>Chaetomiaceae</taxon>
        <taxon>Chaetomium</taxon>
    </lineage>
</organism>
<comment type="similarity">
    <text evidence="9">Belongs to the carbohydrate esterase 1 (CE1) family.</text>
</comment>
<dbReference type="NCBIfam" id="TIGR01840">
    <property type="entry name" value="esterase_phb"/>
    <property type="match status" value="1"/>
</dbReference>
<dbReference type="InParanoid" id="Q2GMU7"/>
<sequence length="291" mass="31506">MALVGAHAAAIDAQDQLVKRASLTQVQNFGDNPSGIKMFIYVPATLQAKPPVVLVLHACAWTANAFFGTTKYGQLADQHGYVLIYGQTPTDGACWDVSSKQTLTHDGGGDSTGLANMVKYALQKYNGDTNRVFVTGESSGAMMTQVMAAVYPDLFAAASEFSGEPAGCFYTGTVRGWNSQCAGGQVHHTPAEWASMVHDMYPNYNGRYPKMQVFHGDVDTTLNINSFNESVKEWSGVFGYAGSPTQTFDNNPGSRLTKYIYGDRLQGIWGHGFGHVVPTNETEALTWFGLL</sequence>
<dbReference type="AlphaFoldDB" id="Q2GMU7"/>
<dbReference type="OMA" id="NESIKEW"/>
<dbReference type="InterPro" id="IPR050955">
    <property type="entry name" value="Plant_Biomass_Hydrol_Est"/>
</dbReference>
<dbReference type="Gene3D" id="3.40.50.1820">
    <property type="entry name" value="alpha/beta hydrolase"/>
    <property type="match status" value="1"/>
</dbReference>
<dbReference type="InterPro" id="IPR010126">
    <property type="entry name" value="Esterase_phb"/>
</dbReference>
<keyword evidence="8 9" id="KW-0624">Polysaccharide degradation</keyword>
<dbReference type="OrthoDB" id="2425929at2759"/>
<keyword evidence="6" id="KW-0325">Glycoprotein</keyword>
<keyword evidence="3 9" id="KW-0964">Secreted</keyword>
<keyword evidence="2 9" id="KW-0719">Serine esterase</keyword>
<comment type="subcellular location">
    <subcellularLocation>
        <location evidence="1 9">Secreted</location>
    </subcellularLocation>
</comment>
<dbReference type="VEuPathDB" id="FungiDB:CHGG_10707"/>
<dbReference type="GO" id="GO:0045493">
    <property type="term" value="P:xylan catabolic process"/>
    <property type="evidence" value="ECO:0007669"/>
    <property type="project" value="UniProtKB-UniRule"/>
</dbReference>
<accession>Q2GMU7</accession>
<dbReference type="SUPFAM" id="SSF53474">
    <property type="entry name" value="alpha/beta-Hydrolases"/>
    <property type="match status" value="2"/>
</dbReference>
<evidence type="ECO:0000256" key="4">
    <source>
        <dbReference type="ARBA" id="ARBA00022729"/>
    </source>
</evidence>
<dbReference type="EC" id="3.1.1.-" evidence="9"/>
<evidence type="ECO:0000256" key="1">
    <source>
        <dbReference type="ARBA" id="ARBA00004613"/>
    </source>
</evidence>
<dbReference type="PANTHER" id="PTHR43037">
    <property type="entry name" value="UNNAMED PRODUCT-RELATED"/>
    <property type="match status" value="1"/>
</dbReference>
<keyword evidence="4" id="KW-0732">Signal</keyword>
<comment type="function">
    <text evidence="9">Esterase involved in the hydrolysis of xylan, a major structural heterogeneous polysaccharide found in plant biomass representing the second most abundant polysaccharide in the biosphere, after cellulose.</text>
</comment>
<dbReference type="InterPro" id="IPR029058">
    <property type="entry name" value="AB_hydrolase_fold"/>
</dbReference>
<dbReference type="Proteomes" id="UP000001056">
    <property type="component" value="Unassembled WGS sequence"/>
</dbReference>
<keyword evidence="11" id="KW-1185">Reference proteome</keyword>
<evidence type="ECO:0000313" key="11">
    <source>
        <dbReference type="Proteomes" id="UP000001056"/>
    </source>
</evidence>
<reference evidence="11" key="1">
    <citation type="journal article" date="2015" name="Genome Announc.">
        <title>Draft genome sequence of the cellulolytic fungus Chaetomium globosum.</title>
        <authorList>
            <person name="Cuomo C.A."/>
            <person name="Untereiner W.A."/>
            <person name="Ma L.-J."/>
            <person name="Grabherr M."/>
            <person name="Birren B.W."/>
        </authorList>
    </citation>
    <scope>NUCLEOTIDE SEQUENCE [LARGE SCALE GENOMIC DNA]</scope>
    <source>
        <strain evidence="11">ATCC 6205 / CBS 148.51 / DSM 1962 / NBRC 6347 / NRRL 1970</strain>
    </source>
</reference>
<dbReference type="Pfam" id="PF10503">
    <property type="entry name" value="Esterase_PHB"/>
    <property type="match status" value="1"/>
</dbReference>
<dbReference type="EMBL" id="CH408035">
    <property type="protein sequence ID" value="EAQ84303.1"/>
    <property type="molecule type" value="Genomic_DNA"/>
</dbReference>
<keyword evidence="7 9" id="KW-0119">Carbohydrate metabolism</keyword>
<dbReference type="HOGENOM" id="CLU_027551_1_1_1"/>
<name>Q2GMU7_CHAGB</name>
<keyword evidence="5 9" id="KW-0378">Hydrolase</keyword>
<evidence type="ECO:0000313" key="10">
    <source>
        <dbReference type="EMBL" id="EAQ84303.1"/>
    </source>
</evidence>
<protein>
    <recommendedName>
        <fullName evidence="9">Carboxylic ester hydrolase</fullName>
        <ecNumber evidence="9">3.1.1.-</ecNumber>
    </recommendedName>
</protein>
<evidence type="ECO:0000256" key="7">
    <source>
        <dbReference type="ARBA" id="ARBA00023277"/>
    </source>
</evidence>